<organism evidence="1 2">
    <name type="scientific">Agromyces larvae</name>
    <dbReference type="NCBI Taxonomy" id="2929802"/>
    <lineage>
        <taxon>Bacteria</taxon>
        <taxon>Bacillati</taxon>
        <taxon>Actinomycetota</taxon>
        <taxon>Actinomycetes</taxon>
        <taxon>Micrococcales</taxon>
        <taxon>Microbacteriaceae</taxon>
        <taxon>Agromyces</taxon>
    </lineage>
</organism>
<evidence type="ECO:0000313" key="2">
    <source>
        <dbReference type="Proteomes" id="UP000832097"/>
    </source>
</evidence>
<proteinExistence type="predicted"/>
<reference evidence="1 2" key="1">
    <citation type="submission" date="2022-03" db="EMBL/GenBank/DDBJ databases">
        <title>Mucilaginibacter sp. isolated from the gut of Protaetia brevitarsis seulensis larvae.</title>
        <authorList>
            <person name="Won M."/>
            <person name="Kim S.-J."/>
            <person name="Kwon S.-W."/>
        </authorList>
    </citation>
    <scope>NUCLEOTIDE SEQUENCE [LARGE SCALE GENOMIC DNA]</scope>
    <source>
        <strain evidence="1 2">CFWR-12</strain>
    </source>
</reference>
<protein>
    <submittedName>
        <fullName evidence="1">Uncharacterized protein</fullName>
    </submittedName>
</protein>
<dbReference type="RefSeq" id="WP_243557747.1">
    <property type="nucleotide sequence ID" value="NZ_CP094528.1"/>
</dbReference>
<evidence type="ECO:0000313" key="1">
    <source>
        <dbReference type="EMBL" id="UOE45285.1"/>
    </source>
</evidence>
<name>A0ABY4C1J7_9MICO</name>
<accession>A0ABY4C1J7</accession>
<dbReference type="EMBL" id="CP094528">
    <property type="protein sequence ID" value="UOE45285.1"/>
    <property type="molecule type" value="Genomic_DNA"/>
</dbReference>
<gene>
    <name evidence="1" type="ORF">MTO99_05840</name>
</gene>
<sequence>MNPWEPMSAEHLYSNPRLEDRVSKLEEATKRGLRANAAAADELADRLDSVSARQARSDARRHEAIMKQVANVLGPRQPDTVIVTEGRHRPLVIFPGDKVSWRSVI</sequence>
<keyword evidence="2" id="KW-1185">Reference proteome</keyword>
<dbReference type="Proteomes" id="UP000832097">
    <property type="component" value="Chromosome"/>
</dbReference>